<dbReference type="InterPro" id="IPR045214">
    <property type="entry name" value="Surf1/Surf4"/>
</dbReference>
<dbReference type="AlphaFoldDB" id="A0A0X8P5U2"/>
<evidence type="ECO:0000256" key="6">
    <source>
        <dbReference type="RuleBase" id="RU363076"/>
    </source>
</evidence>
<evidence type="ECO:0000256" key="2">
    <source>
        <dbReference type="ARBA" id="ARBA00007165"/>
    </source>
</evidence>
<dbReference type="PANTHER" id="PTHR23427">
    <property type="entry name" value="SURFEIT LOCUS PROTEIN"/>
    <property type="match status" value="1"/>
</dbReference>
<organism evidence="7 8">
    <name type="scientific">Alcaligenes xylosoxydans xylosoxydans</name>
    <name type="common">Achromobacter xylosoxidans</name>
    <dbReference type="NCBI Taxonomy" id="85698"/>
    <lineage>
        <taxon>Bacteria</taxon>
        <taxon>Pseudomonadati</taxon>
        <taxon>Pseudomonadota</taxon>
        <taxon>Betaproteobacteria</taxon>
        <taxon>Burkholderiales</taxon>
        <taxon>Alcaligenaceae</taxon>
        <taxon>Achromobacter</taxon>
    </lineage>
</organism>
<keyword evidence="6" id="KW-1003">Cell membrane</keyword>
<feature type="transmembrane region" description="Helical" evidence="6">
    <location>
        <begin position="233"/>
        <end position="254"/>
    </location>
</feature>
<dbReference type="PANTHER" id="PTHR23427:SF2">
    <property type="entry name" value="SURFEIT LOCUS PROTEIN 1"/>
    <property type="match status" value="1"/>
</dbReference>
<dbReference type="EMBL" id="CP014060">
    <property type="protein sequence ID" value="AMG40378.1"/>
    <property type="molecule type" value="Genomic_DNA"/>
</dbReference>
<accession>A0A0X8P5U2</accession>
<evidence type="ECO:0000313" key="7">
    <source>
        <dbReference type="EMBL" id="AMG40378.1"/>
    </source>
</evidence>
<evidence type="ECO:0000256" key="5">
    <source>
        <dbReference type="ARBA" id="ARBA00023136"/>
    </source>
</evidence>
<keyword evidence="3 6" id="KW-0812">Transmembrane</keyword>
<name>A0A0X8P5U2_ALCXX</name>
<evidence type="ECO:0000256" key="3">
    <source>
        <dbReference type="ARBA" id="ARBA00022692"/>
    </source>
</evidence>
<keyword evidence="5 6" id="KW-0472">Membrane</keyword>
<evidence type="ECO:0000256" key="4">
    <source>
        <dbReference type="ARBA" id="ARBA00022989"/>
    </source>
</evidence>
<protein>
    <recommendedName>
        <fullName evidence="6">SURF1-like protein</fullName>
    </recommendedName>
</protein>
<dbReference type="Proteomes" id="UP000060602">
    <property type="component" value="Chromosome"/>
</dbReference>
<dbReference type="InterPro" id="IPR002994">
    <property type="entry name" value="Surf1/Shy1"/>
</dbReference>
<sequence>MAATKDSTHSGDTPRNPRSATTLVILGVVAVALFAGLCALGTWQVHRLAWKQNLIAQVDKRAHAPATPAPARADWPGLTSDNAEYRRVSASGTYQYDKQTLVQAATELGSGYWVMTPLQLADGAGTVLVNRGFVLPEWRKRQAAGGQAEVDAGPVKVDGLLRMGEPGNGFLRNNDPAANLWYSRDLPAIAQARGLGDVAPYFIDADAAPGAGRDPTQAPVGGLTTLTFPNNHLVYAITWYALAAMIIFGAGIVVREERRLRARR</sequence>
<gene>
    <name evidence="7" type="ORF">AL504_24390</name>
</gene>
<feature type="transmembrane region" description="Helical" evidence="6">
    <location>
        <begin position="20"/>
        <end position="43"/>
    </location>
</feature>
<dbReference type="CDD" id="cd06662">
    <property type="entry name" value="SURF1"/>
    <property type="match status" value="1"/>
</dbReference>
<dbReference type="PROSITE" id="PS50895">
    <property type="entry name" value="SURF1"/>
    <property type="match status" value="1"/>
</dbReference>
<dbReference type="Pfam" id="PF02104">
    <property type="entry name" value="SURF1"/>
    <property type="match status" value="1"/>
</dbReference>
<keyword evidence="4 6" id="KW-1133">Transmembrane helix</keyword>
<reference evidence="8" key="1">
    <citation type="submission" date="2015-12" db="EMBL/GenBank/DDBJ databases">
        <title>FDA dAtabase for Regulatory Grade micrObial Sequences (FDA-ARGOS): Supporting development and validation of Infectious Disease Dx tests.</title>
        <authorList>
            <person name="Case J."/>
            <person name="Tallon L."/>
            <person name="Sadzewicz L."/>
            <person name="Sengamalay N."/>
            <person name="Ott S."/>
            <person name="Godinez A."/>
            <person name="Nagaraj S."/>
            <person name="Nadendla S."/>
            <person name="Sichtig H."/>
        </authorList>
    </citation>
    <scope>NUCLEOTIDE SEQUENCE [LARGE SCALE GENOMIC DNA]</scope>
    <source>
        <strain evidence="8">FDAARGOS_147</strain>
    </source>
</reference>
<proteinExistence type="inferred from homology"/>
<dbReference type="RefSeq" id="WP_061074494.1">
    <property type="nucleotide sequence ID" value="NZ_CP014060.2"/>
</dbReference>
<comment type="subcellular location">
    <subcellularLocation>
        <location evidence="6">Cell membrane</location>
        <topology evidence="6">Multi-pass membrane protein</topology>
    </subcellularLocation>
    <subcellularLocation>
        <location evidence="1">Membrane</location>
    </subcellularLocation>
</comment>
<comment type="similarity">
    <text evidence="2 6">Belongs to the SURF1 family.</text>
</comment>
<evidence type="ECO:0000313" key="8">
    <source>
        <dbReference type="Proteomes" id="UP000060602"/>
    </source>
</evidence>
<dbReference type="GO" id="GO:0005886">
    <property type="term" value="C:plasma membrane"/>
    <property type="evidence" value="ECO:0007669"/>
    <property type="project" value="UniProtKB-SubCell"/>
</dbReference>
<evidence type="ECO:0000256" key="1">
    <source>
        <dbReference type="ARBA" id="ARBA00004370"/>
    </source>
</evidence>